<dbReference type="RefSeq" id="WP_133390905.1">
    <property type="nucleotide sequence ID" value="NZ_SMUW01000034.1"/>
</dbReference>
<sequence length="253" mass="29178">MKSANRIPRAKRVFDIVVSSMLLIFLSPLFLIVAILIKLESKGPVFYYSYRVGMNYKIFKFYKFRSMRSDADQLLDQLKHLNAYQKEEEISQDIIPFDRERILYAGKENLRIGSDGLIHEEVYEAQKNTSSQSAFVKLQDDPRITRIGRIIRNSSIDELPQLFNILKGDMSLVGNRPLPLYEAEQLTSDEEIGRFLGPAGLTGLWQVTERGKKTIGKGSRCQLDIEYAQKHNFWLDMKILLKTPVAAFQHENV</sequence>
<feature type="transmembrane region" description="Helical" evidence="2">
    <location>
        <begin position="12"/>
        <end position="37"/>
    </location>
</feature>
<accession>A0A4R5UY00</accession>
<keyword evidence="4" id="KW-0808">Transferase</keyword>
<keyword evidence="2" id="KW-0812">Transmembrane</keyword>
<dbReference type="EMBL" id="SMUW01000034">
    <property type="protein sequence ID" value="TDK44202.1"/>
    <property type="molecule type" value="Genomic_DNA"/>
</dbReference>
<comment type="similarity">
    <text evidence="1">Belongs to the bacterial sugar transferase family.</text>
</comment>
<protein>
    <submittedName>
        <fullName evidence="4">Sugar transferase</fullName>
    </submittedName>
</protein>
<feature type="domain" description="Bacterial sugar transferase" evidence="3">
    <location>
        <begin position="11"/>
        <end position="248"/>
    </location>
</feature>
<gene>
    <name evidence="4" type="ORF">E1898_11050</name>
</gene>
<evidence type="ECO:0000259" key="3">
    <source>
        <dbReference type="Pfam" id="PF02397"/>
    </source>
</evidence>
<evidence type="ECO:0000313" key="5">
    <source>
        <dbReference type="Proteomes" id="UP000295438"/>
    </source>
</evidence>
<organism evidence="4 5">
    <name type="scientific">Algoriphagus formosus</name>
    <dbReference type="NCBI Taxonomy" id="2007308"/>
    <lineage>
        <taxon>Bacteria</taxon>
        <taxon>Pseudomonadati</taxon>
        <taxon>Bacteroidota</taxon>
        <taxon>Cytophagia</taxon>
        <taxon>Cytophagales</taxon>
        <taxon>Cyclobacteriaceae</taxon>
        <taxon>Algoriphagus</taxon>
    </lineage>
</organism>
<dbReference type="PANTHER" id="PTHR30576">
    <property type="entry name" value="COLANIC BIOSYNTHESIS UDP-GLUCOSE LIPID CARRIER TRANSFERASE"/>
    <property type="match status" value="1"/>
</dbReference>
<dbReference type="InterPro" id="IPR003362">
    <property type="entry name" value="Bact_transf"/>
</dbReference>
<dbReference type="PANTHER" id="PTHR30576:SF0">
    <property type="entry name" value="UNDECAPRENYL-PHOSPHATE N-ACETYLGALACTOSAMINYL 1-PHOSPHATE TRANSFERASE-RELATED"/>
    <property type="match status" value="1"/>
</dbReference>
<dbReference type="AlphaFoldDB" id="A0A4R5UY00"/>
<comment type="caution">
    <text evidence="4">The sequence shown here is derived from an EMBL/GenBank/DDBJ whole genome shotgun (WGS) entry which is preliminary data.</text>
</comment>
<evidence type="ECO:0000256" key="1">
    <source>
        <dbReference type="ARBA" id="ARBA00006464"/>
    </source>
</evidence>
<evidence type="ECO:0000313" key="4">
    <source>
        <dbReference type="EMBL" id="TDK44202.1"/>
    </source>
</evidence>
<dbReference type="Proteomes" id="UP000295438">
    <property type="component" value="Unassembled WGS sequence"/>
</dbReference>
<keyword evidence="5" id="KW-1185">Reference proteome</keyword>
<name>A0A4R5UY00_9BACT</name>
<evidence type="ECO:0000256" key="2">
    <source>
        <dbReference type="SAM" id="Phobius"/>
    </source>
</evidence>
<dbReference type="GO" id="GO:0016780">
    <property type="term" value="F:phosphotransferase activity, for other substituted phosphate groups"/>
    <property type="evidence" value="ECO:0007669"/>
    <property type="project" value="TreeGrafter"/>
</dbReference>
<reference evidence="4 5" key="1">
    <citation type="submission" date="2019-03" db="EMBL/GenBank/DDBJ databases">
        <title>Algoriphagus aquimaris sp. nov., isolated form marine sediment in Pohang, Korea.</title>
        <authorList>
            <person name="Kim J."/>
            <person name="Yoon S.-H."/>
            <person name="Lee S.-S."/>
        </authorList>
    </citation>
    <scope>NUCLEOTIDE SEQUENCE [LARGE SCALE GENOMIC DNA]</scope>
    <source>
        <strain evidence="4 5">F21</strain>
    </source>
</reference>
<proteinExistence type="inferred from homology"/>
<keyword evidence="2" id="KW-1133">Transmembrane helix</keyword>
<keyword evidence="2" id="KW-0472">Membrane</keyword>
<dbReference type="Pfam" id="PF02397">
    <property type="entry name" value="Bac_transf"/>
    <property type="match status" value="1"/>
</dbReference>